<dbReference type="Gene3D" id="3.30.470.20">
    <property type="entry name" value="ATP-grasp fold, B domain"/>
    <property type="match status" value="2"/>
</dbReference>
<evidence type="ECO:0000256" key="4">
    <source>
        <dbReference type="ARBA" id="ARBA00012968"/>
    </source>
</evidence>
<dbReference type="NCBIfam" id="TIGR02068">
    <property type="entry name" value="cya_phycin_syn"/>
    <property type="match status" value="1"/>
</dbReference>
<evidence type="ECO:0000256" key="2">
    <source>
        <dbReference type="ARBA" id="ARBA00009060"/>
    </source>
</evidence>
<comment type="catalytic activity">
    <reaction evidence="11">
        <text>[L-4-(L-arginin-2-N-yl)aspartate](n)-L-aspartate + L-arginine + ATP = [L-4-(L-arginin-2-N-yl)aspartate](n+1) + ADP + phosphate + H(+)</text>
        <dbReference type="Rhea" id="RHEA:23888"/>
        <dbReference type="Rhea" id="RHEA-COMP:13732"/>
        <dbReference type="Rhea" id="RHEA-COMP:13733"/>
        <dbReference type="ChEBI" id="CHEBI:15378"/>
        <dbReference type="ChEBI" id="CHEBI:30616"/>
        <dbReference type="ChEBI" id="CHEBI:32682"/>
        <dbReference type="ChEBI" id="CHEBI:43474"/>
        <dbReference type="ChEBI" id="CHEBI:137986"/>
        <dbReference type="ChEBI" id="CHEBI:137990"/>
        <dbReference type="ChEBI" id="CHEBI:456216"/>
        <dbReference type="EC" id="6.3.2.30"/>
    </reaction>
</comment>
<dbReference type="Proteomes" id="UP000014174">
    <property type="component" value="Unassembled WGS sequence"/>
</dbReference>
<comment type="function">
    <text evidence="1">Catalyzes the ATP-dependent polymerization of arginine and aspartate to multi-L-arginyl-poly-L-aspartic acid (cyanophycin; a water-insoluble reserve polymer).</text>
</comment>
<keyword evidence="7 15" id="KW-0436">Ligase</keyword>
<dbReference type="GO" id="GO:0071160">
    <property type="term" value="F:cyanophycin synthetase activity (L-aspartate-adding)"/>
    <property type="evidence" value="ECO:0007669"/>
    <property type="project" value="UniProtKB-EC"/>
</dbReference>
<dbReference type="NCBIfam" id="NF010623">
    <property type="entry name" value="PRK14016.1"/>
    <property type="match status" value="1"/>
</dbReference>
<dbReference type="SUPFAM" id="SSF56059">
    <property type="entry name" value="Glutathione synthetase ATP-binding domain-like"/>
    <property type="match status" value="1"/>
</dbReference>
<dbReference type="Pfam" id="PF02222">
    <property type="entry name" value="ATP-grasp"/>
    <property type="match status" value="1"/>
</dbReference>
<evidence type="ECO:0000256" key="8">
    <source>
        <dbReference type="ARBA" id="ARBA00022741"/>
    </source>
</evidence>
<comment type="catalytic activity">
    <reaction evidence="12">
        <text>[L-4-(L-arginin-2-N-yl)aspartate](n) + L-aspartate + ATP = [L-4-(L-arginin-2-N-yl)aspartate](n)-L-aspartate + ADP + phosphate + H(+)</text>
        <dbReference type="Rhea" id="RHEA:13277"/>
        <dbReference type="Rhea" id="RHEA-COMP:13728"/>
        <dbReference type="Rhea" id="RHEA-COMP:13733"/>
        <dbReference type="ChEBI" id="CHEBI:15378"/>
        <dbReference type="ChEBI" id="CHEBI:29991"/>
        <dbReference type="ChEBI" id="CHEBI:30616"/>
        <dbReference type="ChEBI" id="CHEBI:43474"/>
        <dbReference type="ChEBI" id="CHEBI:137986"/>
        <dbReference type="ChEBI" id="CHEBI:137990"/>
        <dbReference type="ChEBI" id="CHEBI:456216"/>
        <dbReference type="EC" id="6.3.2.29"/>
    </reaction>
</comment>
<keyword evidence="16" id="KW-1185">Reference proteome</keyword>
<dbReference type="InterPro" id="IPR036615">
    <property type="entry name" value="Mur_ligase_C_dom_sf"/>
</dbReference>
<dbReference type="eggNOG" id="COG0189">
    <property type="taxonomic scope" value="Bacteria"/>
</dbReference>
<organism evidence="15 16">
    <name type="scientific">Arcticibacter svalbardensis MN12-7</name>
    <dbReference type="NCBI Taxonomy" id="1150600"/>
    <lineage>
        <taxon>Bacteria</taxon>
        <taxon>Pseudomonadati</taxon>
        <taxon>Bacteroidota</taxon>
        <taxon>Sphingobacteriia</taxon>
        <taxon>Sphingobacteriales</taxon>
        <taxon>Sphingobacteriaceae</taxon>
        <taxon>Arcticibacter</taxon>
    </lineage>
</organism>
<evidence type="ECO:0000256" key="5">
    <source>
        <dbReference type="ARBA" id="ARBA00013005"/>
    </source>
</evidence>
<dbReference type="PROSITE" id="PS50975">
    <property type="entry name" value="ATP_GRASP"/>
    <property type="match status" value="1"/>
</dbReference>
<evidence type="ECO:0000313" key="15">
    <source>
        <dbReference type="EMBL" id="EOR94054.1"/>
    </source>
</evidence>
<evidence type="ECO:0000256" key="11">
    <source>
        <dbReference type="ARBA" id="ARBA00048094"/>
    </source>
</evidence>
<proteinExistence type="inferred from homology"/>
<reference evidence="15 16" key="1">
    <citation type="journal article" date="2013" name="Genome Announc.">
        <title>Draft Genome Sequence of Arcticibacter svalbardensis Strain MN12-7T, a Member of the Family Sphingobacteriaceae Isolated from an Arctic Soil Sample.</title>
        <authorList>
            <person name="Shivaji S."/>
            <person name="Ara S."/>
            <person name="Prasad S."/>
            <person name="Manasa B.P."/>
            <person name="Begum Z."/>
            <person name="Singh A."/>
            <person name="Kumar Pinnaka A."/>
        </authorList>
    </citation>
    <scope>NUCLEOTIDE SEQUENCE [LARGE SCALE GENOMIC DNA]</scope>
    <source>
        <strain evidence="15 16">MN12-7</strain>
    </source>
</reference>
<keyword evidence="9 13" id="KW-0067">ATP-binding</keyword>
<dbReference type="GO" id="GO:0005524">
    <property type="term" value="F:ATP binding"/>
    <property type="evidence" value="ECO:0007669"/>
    <property type="project" value="UniProtKB-UniRule"/>
</dbReference>
<evidence type="ECO:0000256" key="1">
    <source>
        <dbReference type="ARBA" id="ARBA00003184"/>
    </source>
</evidence>
<dbReference type="AlphaFoldDB" id="R9GYJ8"/>
<dbReference type="GO" id="GO:0071161">
    <property type="term" value="F:cyanophycin synthetase activity (L-arginine-adding)"/>
    <property type="evidence" value="ECO:0007669"/>
    <property type="project" value="UniProtKB-EC"/>
</dbReference>
<dbReference type="GO" id="GO:0046872">
    <property type="term" value="F:metal ion binding"/>
    <property type="evidence" value="ECO:0007669"/>
    <property type="project" value="InterPro"/>
</dbReference>
<evidence type="ECO:0000256" key="6">
    <source>
        <dbReference type="ARBA" id="ARBA00022036"/>
    </source>
</evidence>
<dbReference type="Pfam" id="PF18921">
    <property type="entry name" value="Cyanophycin_syn"/>
    <property type="match status" value="1"/>
</dbReference>
<keyword evidence="8 13" id="KW-0547">Nucleotide-binding</keyword>
<comment type="similarity">
    <text evidence="2">In the C-terminal section; belongs to the MurCDEF family.</text>
</comment>
<comment type="caution">
    <text evidence="15">The sequence shown here is derived from an EMBL/GenBank/DDBJ whole genome shotgun (WGS) entry which is preliminary data.</text>
</comment>
<dbReference type="EC" id="6.3.2.29" evidence="5"/>
<dbReference type="InterPro" id="IPR011810">
    <property type="entry name" value="Cya_phycin_syn"/>
</dbReference>
<dbReference type="GO" id="GO:0004326">
    <property type="term" value="F:tetrahydrofolylpolyglutamate synthase activity"/>
    <property type="evidence" value="ECO:0007669"/>
    <property type="project" value="InterPro"/>
</dbReference>
<dbReference type="STRING" id="1150600.ADIARSV_2770"/>
<protein>
    <recommendedName>
        <fullName evidence="6">Cyanophycin synthetase</fullName>
        <ecNumber evidence="5">6.3.2.29</ecNumber>
        <ecNumber evidence="4">6.3.2.30</ecNumber>
    </recommendedName>
    <alternativeName>
        <fullName evidence="10">Cyanophycin synthase</fullName>
    </alternativeName>
</protein>
<name>R9GYJ8_9SPHI</name>
<dbReference type="InterPro" id="IPR018109">
    <property type="entry name" value="Folylpolyglutamate_synth_CS"/>
</dbReference>
<evidence type="ECO:0000256" key="3">
    <source>
        <dbReference type="ARBA" id="ARBA00011738"/>
    </source>
</evidence>
<evidence type="ECO:0000256" key="7">
    <source>
        <dbReference type="ARBA" id="ARBA00022598"/>
    </source>
</evidence>
<dbReference type="InterPro" id="IPR004101">
    <property type="entry name" value="Mur_ligase_C"/>
</dbReference>
<evidence type="ECO:0000256" key="13">
    <source>
        <dbReference type="PROSITE-ProRule" id="PRU00409"/>
    </source>
</evidence>
<gene>
    <name evidence="15" type="ORF">ADIARSV_2770</name>
</gene>
<evidence type="ECO:0000256" key="10">
    <source>
        <dbReference type="ARBA" id="ARBA00031353"/>
    </source>
</evidence>
<feature type="domain" description="ATP-grasp" evidence="14">
    <location>
        <begin position="197"/>
        <end position="450"/>
    </location>
</feature>
<dbReference type="InterPro" id="IPR036565">
    <property type="entry name" value="Mur-like_cat_sf"/>
</dbReference>
<accession>R9GYJ8</accession>
<sequence length="847" mass="93275">MRLDLGEMEYRPSNTIPGFKERLQQLIPSLKKHRCSEGHEGGFFERVHDGTWMGHIVEHIALEIQTLAGMFAGFGRTRSTSTTGVYNVVFTYVAEQAGMYAAQAAVRIAEALVIGEEYDLKADIRKLEKLRDADRFGPSTGAIIDEAIKRKIPFTRLDTASLVQLGQGKNQVRFRATMTDKTSSIAVDIAGNKEETKRLLKEHAIPVADGSTVSTLDGLKQAIKEIGFPLVFKPLNGNHGRGATINVNSEEDAITAFELARKISPKVIVERFITGYDFRVLVINYKVVAAAMRKPAHVIGNGRDTIQHLIEEENKNPKRGNGHENVLTNILIDQDTHDMLRKANLTLDYVPSEGETINLKSTANLSTGGTAVDMTDEIHPLTVFTCQRIAKVIGLDICGIDIMAGDITLPLQETKGVVLEVNAAPGFRMHLAPTEGKPRNVAAPFIDMLYPRGKSPRIPIIAITGTNGKTTTTRLIAYIIKNCGYKVGYTTSDGIYIQDMMHKQGDMTGPTSAAFILQDPTVEFAILETARGGILRSGIGFDFCDIAVITNIQEDHLGISDIHTLKDLQRVKSVLVETVRKNGWAVLNADNPYCVNIGMDTTHCQVAYFSMYADNPVITAHCLNGGSAAIIENGNIVLMKGGLKITLSSLQNVPITYNGSVAFMVQNAMAASLATYLWGFQVAEIRTSIESFYPSTEQTPGRMNLFDFSDFKILVDYAHNPDGLMGIKHFIMSMKASRRTGIISGTGDRRDDDIRQMGRISAGIFDHIIICQQKYLRGRTKEEIANLLLEGIREVAPNKPVEITGSSDDAWENILNNKEPGELITIISDSINHAYQRVKSYHESLTQ</sequence>
<dbReference type="InterPro" id="IPR003135">
    <property type="entry name" value="ATP-grasp_carboxylate-amine"/>
</dbReference>
<dbReference type="Pfam" id="PF02875">
    <property type="entry name" value="Mur_ligase_C"/>
    <property type="match status" value="1"/>
</dbReference>
<evidence type="ECO:0000256" key="9">
    <source>
        <dbReference type="ARBA" id="ARBA00022840"/>
    </source>
</evidence>
<comment type="subunit">
    <text evidence="3">Homodimer.</text>
</comment>
<dbReference type="Gene3D" id="3.40.1190.10">
    <property type="entry name" value="Mur-like, catalytic domain"/>
    <property type="match status" value="1"/>
</dbReference>
<dbReference type="EMBL" id="AQPN01000099">
    <property type="protein sequence ID" value="EOR94054.1"/>
    <property type="molecule type" value="Genomic_DNA"/>
</dbReference>
<dbReference type="InterPro" id="IPR011761">
    <property type="entry name" value="ATP-grasp"/>
</dbReference>
<dbReference type="PANTHER" id="PTHR23135:SF18">
    <property type="entry name" value="CYANOPHYCIN SYNTHETASE"/>
    <property type="match status" value="1"/>
</dbReference>
<dbReference type="EC" id="6.3.2.30" evidence="4"/>
<evidence type="ECO:0000256" key="12">
    <source>
        <dbReference type="ARBA" id="ARBA00048425"/>
    </source>
</evidence>
<dbReference type="InterPro" id="IPR044019">
    <property type="entry name" value="Cyanophycin_syn_N"/>
</dbReference>
<dbReference type="PANTHER" id="PTHR23135">
    <property type="entry name" value="MUR LIGASE FAMILY MEMBER"/>
    <property type="match status" value="1"/>
</dbReference>
<dbReference type="Gene3D" id="3.90.190.20">
    <property type="entry name" value="Mur ligase, C-terminal domain"/>
    <property type="match status" value="1"/>
</dbReference>
<evidence type="ECO:0000313" key="16">
    <source>
        <dbReference type="Proteomes" id="UP000014174"/>
    </source>
</evidence>
<dbReference type="PATRIC" id="fig|1150600.3.peg.2743"/>
<evidence type="ECO:0000259" key="14">
    <source>
        <dbReference type="PROSITE" id="PS50975"/>
    </source>
</evidence>
<dbReference type="Pfam" id="PF08245">
    <property type="entry name" value="Mur_ligase_M"/>
    <property type="match status" value="1"/>
</dbReference>
<dbReference type="SUPFAM" id="SSF53244">
    <property type="entry name" value="MurD-like peptide ligases, peptide-binding domain"/>
    <property type="match status" value="1"/>
</dbReference>
<dbReference type="PROSITE" id="PS01011">
    <property type="entry name" value="FOLYLPOLYGLU_SYNT_1"/>
    <property type="match status" value="1"/>
</dbReference>
<dbReference type="InterPro" id="IPR013221">
    <property type="entry name" value="Mur_ligase_cen"/>
</dbReference>
<dbReference type="eggNOG" id="COG0769">
    <property type="taxonomic scope" value="Bacteria"/>
</dbReference>
<dbReference type="SUPFAM" id="SSF53623">
    <property type="entry name" value="MurD-like peptide ligases, catalytic domain"/>
    <property type="match status" value="1"/>
</dbReference>